<evidence type="ECO:0000256" key="2">
    <source>
        <dbReference type="ARBA" id="ARBA00022803"/>
    </source>
</evidence>
<name>A0A5R9KIX3_9BACT</name>
<dbReference type="RefSeq" id="WP_138279764.1">
    <property type="nucleotide sequence ID" value="NZ_BMGE01000001.1"/>
</dbReference>
<dbReference type="Pfam" id="PF13424">
    <property type="entry name" value="TPR_12"/>
    <property type="match status" value="1"/>
</dbReference>
<evidence type="ECO:0000313" key="8">
    <source>
        <dbReference type="Proteomes" id="UP000309788"/>
    </source>
</evidence>
<evidence type="ECO:0000313" key="7">
    <source>
        <dbReference type="EMBL" id="TLU96069.1"/>
    </source>
</evidence>
<dbReference type="Pfam" id="PF12770">
    <property type="entry name" value="CHAT"/>
    <property type="match status" value="1"/>
</dbReference>
<dbReference type="SUPFAM" id="SSF48452">
    <property type="entry name" value="TPR-like"/>
    <property type="match status" value="2"/>
</dbReference>
<keyword evidence="5" id="KW-0812">Transmembrane</keyword>
<evidence type="ECO:0000256" key="4">
    <source>
        <dbReference type="SAM" id="Coils"/>
    </source>
</evidence>
<protein>
    <submittedName>
        <fullName evidence="7">CHAT domain-containing protein</fullName>
    </submittedName>
</protein>
<dbReference type="SMART" id="SM00028">
    <property type="entry name" value="TPR"/>
    <property type="match status" value="5"/>
</dbReference>
<accession>A0A5R9KIX3</accession>
<dbReference type="PROSITE" id="PS50005">
    <property type="entry name" value="TPR"/>
    <property type="match status" value="1"/>
</dbReference>
<dbReference type="PANTHER" id="PTHR45641">
    <property type="entry name" value="TETRATRICOPEPTIDE REPEAT PROTEIN (AFU_ORTHOLOGUE AFUA_6G03870)"/>
    <property type="match status" value="1"/>
</dbReference>
<sequence length="1036" mass="116974">MENKRRVWLWVMVLLFAAFAGGLAARKMRSYAEYPKAKSAPVPVYVEPPFRHSMLSRPDSLRDAGNFDLAHDAYLATAACFLENKNWKGYVWSLNAAGSTGIRGKYHDNGLAALQKALRAGKQHLGVNHRYVSNTFYFLGEYYYLISNASKSLACHKQALKCRIYLFGKNGNMVADSYQQIAQVYQYLVFDYAKAEAYMDSVLQITRKAPERNLRDEASICYDLMAVNRLKGDLERALLYANKYMVMAEELGDSNLLELAHSTTGSIYYSQADYRNSILHLRKAIGLNRTNKPAISGQNNISYYYNDLGNAFLQTGNFRMAARSFHDALKAPDSSLSSDTLSVTNSYASLGNLYLKQQQFDSARFYFDKCLSGRLAYYGGKHYKTSQAYKNLADISYQTSRFDHALANYQLALIAAVPEFIQTEISAVPTVAMIGARYELIDILGSKGKALIQNYLKNSHNQADLILSLSCFRTADSLIQKYAESYGSESSRLSLAQESHAIYEQALACTLLLSDATHQVIYNSYAFYFMERSKSQLLLQGIRRAEQLNTKLIPDTLRNLEKELSFRINTLQQQQEEHVNSNHNEKEIQKIRSQLLEVNMQYRNLQKRMDTRYPFLKTSETDKQSISLHDLQQNLKDTSRQFIMYFWGDSSIYMLGITARKSKFVRISKTKTLMETFTGFVRNLSGKDELPGTKMDHECAFEVYTRQAYGLYQNLVKPALLLSGDNAGTSEKPLAKLVIIPDGPLAYLPFSTLLTRLPRHGHADYQSLSYLLLRYQSSYAYSATLLAHQEQQSGSARSGVLAMAYSADASGSAGQQHRQDQIPGTVRELAAISRIMKGLYLKGNEATEQTFLNNASKYQIIHLAVHGRTDEKSKYESRILFNAESNRPGDGILYAHELYNLQLGARLVVLSACETALGRLFSGEGVFSMARGFTFGGCPSLIMSLWKVDDSATADLMAHLYEGLQTGLSINESLESSQRNYLRTHDELTAHPRYWAGFIASGNMAPIETGWPYQWLAMFTTAVFLITLFLVQNKYR</sequence>
<dbReference type="Proteomes" id="UP000309788">
    <property type="component" value="Unassembled WGS sequence"/>
</dbReference>
<evidence type="ECO:0000256" key="1">
    <source>
        <dbReference type="ARBA" id="ARBA00022737"/>
    </source>
</evidence>
<dbReference type="OrthoDB" id="9771112at2"/>
<comment type="caution">
    <text evidence="7">The sequence shown here is derived from an EMBL/GenBank/DDBJ whole genome shotgun (WGS) entry which is preliminary data.</text>
</comment>
<keyword evidence="4" id="KW-0175">Coiled coil</keyword>
<evidence type="ECO:0000259" key="6">
    <source>
        <dbReference type="Pfam" id="PF12770"/>
    </source>
</evidence>
<keyword evidence="5" id="KW-0472">Membrane</keyword>
<dbReference type="Gene3D" id="1.25.40.10">
    <property type="entry name" value="Tetratricopeptide repeat domain"/>
    <property type="match status" value="2"/>
</dbReference>
<proteinExistence type="predicted"/>
<feature type="transmembrane region" description="Helical" evidence="5">
    <location>
        <begin position="1013"/>
        <end position="1031"/>
    </location>
</feature>
<keyword evidence="2 3" id="KW-0802">TPR repeat</keyword>
<dbReference type="PANTHER" id="PTHR45641:SF19">
    <property type="entry name" value="NEPHROCYSTIN-3"/>
    <property type="match status" value="1"/>
</dbReference>
<dbReference type="AlphaFoldDB" id="A0A5R9KIX3"/>
<evidence type="ECO:0000256" key="3">
    <source>
        <dbReference type="PROSITE-ProRule" id="PRU00339"/>
    </source>
</evidence>
<evidence type="ECO:0000256" key="5">
    <source>
        <dbReference type="SAM" id="Phobius"/>
    </source>
</evidence>
<feature type="repeat" description="TPR" evidence="3">
    <location>
        <begin position="302"/>
        <end position="335"/>
    </location>
</feature>
<keyword evidence="8" id="KW-1185">Reference proteome</keyword>
<organism evidence="7 8">
    <name type="scientific">Dyadobacter sediminis</name>
    <dbReference type="NCBI Taxonomy" id="1493691"/>
    <lineage>
        <taxon>Bacteria</taxon>
        <taxon>Pseudomonadati</taxon>
        <taxon>Bacteroidota</taxon>
        <taxon>Cytophagia</taxon>
        <taxon>Cytophagales</taxon>
        <taxon>Spirosomataceae</taxon>
        <taxon>Dyadobacter</taxon>
    </lineage>
</organism>
<dbReference type="InterPro" id="IPR011990">
    <property type="entry name" value="TPR-like_helical_dom_sf"/>
</dbReference>
<reference evidence="7 8" key="1">
    <citation type="submission" date="2019-05" db="EMBL/GenBank/DDBJ databases">
        <authorList>
            <person name="Qu J.-H."/>
        </authorList>
    </citation>
    <scope>NUCLEOTIDE SEQUENCE [LARGE SCALE GENOMIC DNA]</scope>
    <source>
        <strain evidence="7 8">Z12</strain>
    </source>
</reference>
<keyword evidence="1" id="KW-0677">Repeat</keyword>
<dbReference type="InterPro" id="IPR019734">
    <property type="entry name" value="TPR_rpt"/>
</dbReference>
<gene>
    <name evidence="7" type="ORF">FEM55_02660</name>
</gene>
<feature type="coiled-coil region" evidence="4">
    <location>
        <begin position="557"/>
        <end position="608"/>
    </location>
</feature>
<dbReference type="EMBL" id="VCEI01000011">
    <property type="protein sequence ID" value="TLU96069.1"/>
    <property type="molecule type" value="Genomic_DNA"/>
</dbReference>
<dbReference type="InterPro" id="IPR024983">
    <property type="entry name" value="CHAT_dom"/>
</dbReference>
<feature type="domain" description="CHAT" evidence="6">
    <location>
        <begin position="710"/>
        <end position="1003"/>
    </location>
</feature>
<keyword evidence="5" id="KW-1133">Transmembrane helix</keyword>